<name>A0AA38IP14_9CUCU</name>
<organism evidence="2 3">
    <name type="scientific">Zophobas morio</name>
    <dbReference type="NCBI Taxonomy" id="2755281"/>
    <lineage>
        <taxon>Eukaryota</taxon>
        <taxon>Metazoa</taxon>
        <taxon>Ecdysozoa</taxon>
        <taxon>Arthropoda</taxon>
        <taxon>Hexapoda</taxon>
        <taxon>Insecta</taxon>
        <taxon>Pterygota</taxon>
        <taxon>Neoptera</taxon>
        <taxon>Endopterygota</taxon>
        <taxon>Coleoptera</taxon>
        <taxon>Polyphaga</taxon>
        <taxon>Cucujiformia</taxon>
        <taxon>Tenebrionidae</taxon>
        <taxon>Zophobas</taxon>
    </lineage>
</organism>
<dbReference type="AlphaFoldDB" id="A0AA38IP14"/>
<keyword evidence="3" id="KW-1185">Reference proteome</keyword>
<sequence>MSTYGNQPDYFSQNNEATFNFEMPPQQDFQQELNFQTFEGKSNVSGNIYESNPYLNPSAPYSGDVYGSGQEGRDYSGAGG</sequence>
<evidence type="ECO:0000313" key="2">
    <source>
        <dbReference type="EMBL" id="KAJ3658833.1"/>
    </source>
</evidence>
<protein>
    <submittedName>
        <fullName evidence="2">Uncharacterized protein</fullName>
    </submittedName>
</protein>
<proteinExistence type="predicted"/>
<evidence type="ECO:0000313" key="3">
    <source>
        <dbReference type="Proteomes" id="UP001168821"/>
    </source>
</evidence>
<evidence type="ECO:0000256" key="1">
    <source>
        <dbReference type="SAM" id="MobiDB-lite"/>
    </source>
</evidence>
<accession>A0AA38IP14</accession>
<comment type="caution">
    <text evidence="2">The sequence shown here is derived from an EMBL/GenBank/DDBJ whole genome shotgun (WGS) entry which is preliminary data.</text>
</comment>
<reference evidence="2" key="1">
    <citation type="journal article" date="2023" name="G3 (Bethesda)">
        <title>Whole genome assemblies of Zophobas morio and Tenebrio molitor.</title>
        <authorList>
            <person name="Kaur S."/>
            <person name="Stinson S.A."/>
            <person name="diCenzo G.C."/>
        </authorList>
    </citation>
    <scope>NUCLEOTIDE SEQUENCE</scope>
    <source>
        <strain evidence="2">QUZm001</strain>
    </source>
</reference>
<dbReference type="EMBL" id="JALNTZ010000003">
    <property type="protein sequence ID" value="KAJ3658833.1"/>
    <property type="molecule type" value="Genomic_DNA"/>
</dbReference>
<dbReference type="Proteomes" id="UP001168821">
    <property type="component" value="Unassembled WGS sequence"/>
</dbReference>
<feature type="non-terminal residue" evidence="2">
    <location>
        <position position="1"/>
    </location>
</feature>
<gene>
    <name evidence="2" type="ORF">Zmor_010554</name>
</gene>
<feature type="region of interest" description="Disordered" evidence="1">
    <location>
        <begin position="49"/>
        <end position="80"/>
    </location>
</feature>